<dbReference type="STRING" id="542762.A0A4S4EXB8"/>
<sequence>MGSISGDELTHWDARSNAHEEKIFVSVRLRPLNDKEIARYDVSDWECINNTTIIFKNNTTDRSLFPTAYTFDSFSGSCRGTYVPINRWNPNHYISNVRHRPEISGTALLNSPHVKGKLSCEHTLVGQQGSRLPTMSKKEAAEVKHGGYPMALPPTPRCIKWNGDGEL</sequence>
<comment type="caution">
    <text evidence="1">The sequence shown here is derived from an EMBL/GenBank/DDBJ whole genome shotgun (WGS) entry which is preliminary data.</text>
</comment>
<dbReference type="EMBL" id="SDRB02001423">
    <property type="protein sequence ID" value="THG21352.1"/>
    <property type="molecule type" value="Genomic_DNA"/>
</dbReference>
<dbReference type="PANTHER" id="PTHR47968:SF54">
    <property type="entry name" value="KINESIN-LIKE PROTEIN NACK2"/>
    <property type="match status" value="1"/>
</dbReference>
<dbReference type="AlphaFoldDB" id="A0A4S4EXB8"/>
<reference evidence="1 2" key="1">
    <citation type="journal article" date="2018" name="Proc. Natl. Acad. Sci. U.S.A.">
        <title>Draft genome sequence of Camellia sinensis var. sinensis provides insights into the evolution of the tea genome and tea quality.</title>
        <authorList>
            <person name="Wei C."/>
            <person name="Yang H."/>
            <person name="Wang S."/>
            <person name="Zhao J."/>
            <person name="Liu C."/>
            <person name="Gao L."/>
            <person name="Xia E."/>
            <person name="Lu Y."/>
            <person name="Tai Y."/>
            <person name="She G."/>
            <person name="Sun J."/>
            <person name="Cao H."/>
            <person name="Tong W."/>
            <person name="Gao Q."/>
            <person name="Li Y."/>
            <person name="Deng W."/>
            <person name="Jiang X."/>
            <person name="Wang W."/>
            <person name="Chen Q."/>
            <person name="Zhang S."/>
            <person name="Li H."/>
            <person name="Wu J."/>
            <person name="Wang P."/>
            <person name="Li P."/>
            <person name="Shi C."/>
            <person name="Zheng F."/>
            <person name="Jian J."/>
            <person name="Huang B."/>
            <person name="Shan D."/>
            <person name="Shi M."/>
            <person name="Fang C."/>
            <person name="Yue Y."/>
            <person name="Li F."/>
            <person name="Li D."/>
            <person name="Wei S."/>
            <person name="Han B."/>
            <person name="Jiang C."/>
            <person name="Yin Y."/>
            <person name="Xia T."/>
            <person name="Zhang Z."/>
            <person name="Bennetzen J.L."/>
            <person name="Zhao S."/>
            <person name="Wan X."/>
        </authorList>
    </citation>
    <scope>NUCLEOTIDE SEQUENCE [LARGE SCALE GENOMIC DNA]</scope>
    <source>
        <strain evidence="2">cv. Shuchazao</strain>
        <tissue evidence="1">Leaf</tissue>
    </source>
</reference>
<dbReference type="Proteomes" id="UP000306102">
    <property type="component" value="Unassembled WGS sequence"/>
</dbReference>
<name>A0A4S4EXB8_CAMSN</name>
<dbReference type="GO" id="GO:0007018">
    <property type="term" value="P:microtubule-based movement"/>
    <property type="evidence" value="ECO:0007669"/>
    <property type="project" value="InterPro"/>
</dbReference>
<evidence type="ECO:0000313" key="2">
    <source>
        <dbReference type="Proteomes" id="UP000306102"/>
    </source>
</evidence>
<protein>
    <recommendedName>
        <fullName evidence="3">Kinesin motor domain-containing protein</fullName>
    </recommendedName>
</protein>
<accession>A0A4S4EXB8</accession>
<proteinExistence type="predicted"/>
<dbReference type="InterPro" id="IPR027640">
    <property type="entry name" value="Kinesin-like_fam"/>
</dbReference>
<dbReference type="PANTHER" id="PTHR47968">
    <property type="entry name" value="CENTROMERE PROTEIN E"/>
    <property type="match status" value="1"/>
</dbReference>
<gene>
    <name evidence="1" type="ORF">TEA_027608</name>
</gene>
<evidence type="ECO:0000313" key="1">
    <source>
        <dbReference type="EMBL" id="THG21352.1"/>
    </source>
</evidence>
<keyword evidence="2" id="KW-1185">Reference proteome</keyword>
<evidence type="ECO:0008006" key="3">
    <source>
        <dbReference type="Google" id="ProtNLM"/>
    </source>
</evidence>
<dbReference type="GO" id="GO:0003777">
    <property type="term" value="F:microtubule motor activity"/>
    <property type="evidence" value="ECO:0007669"/>
    <property type="project" value="InterPro"/>
</dbReference>
<organism evidence="1 2">
    <name type="scientific">Camellia sinensis var. sinensis</name>
    <name type="common">China tea</name>
    <dbReference type="NCBI Taxonomy" id="542762"/>
    <lineage>
        <taxon>Eukaryota</taxon>
        <taxon>Viridiplantae</taxon>
        <taxon>Streptophyta</taxon>
        <taxon>Embryophyta</taxon>
        <taxon>Tracheophyta</taxon>
        <taxon>Spermatophyta</taxon>
        <taxon>Magnoliopsida</taxon>
        <taxon>eudicotyledons</taxon>
        <taxon>Gunneridae</taxon>
        <taxon>Pentapetalae</taxon>
        <taxon>asterids</taxon>
        <taxon>Ericales</taxon>
        <taxon>Theaceae</taxon>
        <taxon>Camellia</taxon>
    </lineage>
</organism>